<dbReference type="InterPro" id="IPR036390">
    <property type="entry name" value="WH_DNA-bd_sf"/>
</dbReference>
<gene>
    <name evidence="2" type="ORF">ABN611_06230</name>
</gene>
<dbReference type="SUPFAM" id="SSF46785">
    <property type="entry name" value="Winged helix' DNA-binding domain"/>
    <property type="match status" value="1"/>
</dbReference>
<dbReference type="EMBL" id="CP158165">
    <property type="protein sequence ID" value="XBV26017.1"/>
    <property type="molecule type" value="Genomic_DNA"/>
</dbReference>
<dbReference type="SMART" id="SM00347">
    <property type="entry name" value="HTH_MARR"/>
    <property type="match status" value="1"/>
</dbReference>
<evidence type="ECO:0000259" key="1">
    <source>
        <dbReference type="PROSITE" id="PS50995"/>
    </source>
</evidence>
<dbReference type="GO" id="GO:0006950">
    <property type="term" value="P:response to stress"/>
    <property type="evidence" value="ECO:0007669"/>
    <property type="project" value="TreeGrafter"/>
</dbReference>
<name>A0AAU7TGZ6_9ACTN</name>
<sequence>MSRRKPEGRPDGERHELVRLIQLLVAEGQRIGHAFAQQQGVNGTDIEALIRILVATDDQPMTAGRLASELGLSTGAVTTLIDRLERDGHVRRVRDTVDRRRVIIHYDQTGLEFAGRFFQPLGVHHTAATADFTPEELAIVKRYLTATIEAFRTYREQLS</sequence>
<evidence type="ECO:0000313" key="2">
    <source>
        <dbReference type="EMBL" id="XBV26017.1"/>
    </source>
</evidence>
<dbReference type="RefSeq" id="WP_350278824.1">
    <property type="nucleotide sequence ID" value="NZ_CP158165.1"/>
</dbReference>
<dbReference type="Gene3D" id="1.10.10.10">
    <property type="entry name" value="Winged helix-like DNA-binding domain superfamily/Winged helix DNA-binding domain"/>
    <property type="match status" value="1"/>
</dbReference>
<dbReference type="AlphaFoldDB" id="A0AAU7TGZ6"/>
<dbReference type="PANTHER" id="PTHR33164:SF106">
    <property type="entry name" value="TRANSCRIPTIONAL REGULATORY PROTEIN"/>
    <property type="match status" value="1"/>
</dbReference>
<dbReference type="InterPro" id="IPR036388">
    <property type="entry name" value="WH-like_DNA-bd_sf"/>
</dbReference>
<feature type="domain" description="HTH marR-type" evidence="1">
    <location>
        <begin position="14"/>
        <end position="149"/>
    </location>
</feature>
<reference evidence="2" key="1">
    <citation type="submission" date="2024-06" db="EMBL/GenBank/DDBJ databases">
        <title>Kribbella sp. strain HUAS MG21 genome sequences.</title>
        <authorList>
            <person name="Mo P."/>
        </authorList>
    </citation>
    <scope>NUCLEOTIDE SEQUENCE</scope>
    <source>
        <strain evidence="2">HUAS MG21</strain>
    </source>
</reference>
<proteinExistence type="predicted"/>
<protein>
    <submittedName>
        <fullName evidence="2">MarR family winged helix-turn-helix transcriptional regulator</fullName>
    </submittedName>
</protein>
<accession>A0AAU7TGZ6</accession>
<dbReference type="Pfam" id="PF12802">
    <property type="entry name" value="MarR_2"/>
    <property type="match status" value="1"/>
</dbReference>
<dbReference type="PROSITE" id="PS50995">
    <property type="entry name" value="HTH_MARR_2"/>
    <property type="match status" value="1"/>
</dbReference>
<dbReference type="InterPro" id="IPR039422">
    <property type="entry name" value="MarR/SlyA-like"/>
</dbReference>
<dbReference type="InterPro" id="IPR000835">
    <property type="entry name" value="HTH_MarR-typ"/>
</dbReference>
<dbReference type="GO" id="GO:0003700">
    <property type="term" value="F:DNA-binding transcription factor activity"/>
    <property type="evidence" value="ECO:0007669"/>
    <property type="project" value="InterPro"/>
</dbReference>
<dbReference type="PANTHER" id="PTHR33164">
    <property type="entry name" value="TRANSCRIPTIONAL REGULATOR, MARR FAMILY"/>
    <property type="match status" value="1"/>
</dbReference>
<organism evidence="2">
    <name type="scientific">Kribbella sp. HUAS MG21</name>
    <dbReference type="NCBI Taxonomy" id="3160966"/>
    <lineage>
        <taxon>Bacteria</taxon>
        <taxon>Bacillati</taxon>
        <taxon>Actinomycetota</taxon>
        <taxon>Actinomycetes</taxon>
        <taxon>Propionibacteriales</taxon>
        <taxon>Kribbellaceae</taxon>
        <taxon>Kribbella</taxon>
    </lineage>
</organism>